<feature type="binding site" evidence="8">
    <location>
        <begin position="193"/>
        <end position="198"/>
    </location>
    <ligand>
        <name>ATP</name>
        <dbReference type="ChEBI" id="CHEBI:30616"/>
    </ligand>
</feature>
<dbReference type="PANTHER" id="PTHR10745:SF8">
    <property type="entry name" value="DNA POLYMERASE SUBUNIT GAMMA-2, MITOCHONDRIAL"/>
    <property type="match status" value="1"/>
</dbReference>
<dbReference type="InterPro" id="IPR036621">
    <property type="entry name" value="Anticodon-bd_dom_sf"/>
</dbReference>
<dbReference type="InterPro" id="IPR004154">
    <property type="entry name" value="Anticodon-bd"/>
</dbReference>
<dbReference type="Gene3D" id="3.30.930.10">
    <property type="entry name" value="Bira Bifunctional Protein, Domain 2"/>
    <property type="match status" value="1"/>
</dbReference>
<comment type="subcellular location">
    <subcellularLocation>
        <location evidence="8">Cytoplasm</location>
    </subcellularLocation>
</comment>
<evidence type="ECO:0000256" key="1">
    <source>
        <dbReference type="ARBA" id="ARBA00008226"/>
    </source>
</evidence>
<dbReference type="Proteomes" id="UP000075320">
    <property type="component" value="Unassembled WGS sequence"/>
</dbReference>
<comment type="function">
    <text evidence="8">Catalyzes the attachment of glycine to tRNA(Gly).</text>
</comment>
<evidence type="ECO:0000256" key="3">
    <source>
        <dbReference type="ARBA" id="ARBA00022598"/>
    </source>
</evidence>
<feature type="binding site" evidence="8">
    <location>
        <position position="151"/>
    </location>
    <ligand>
        <name>substrate</name>
    </ligand>
</feature>
<keyword evidence="5 8" id="KW-0067">ATP-binding</keyword>
<dbReference type="InterPro" id="IPR002315">
    <property type="entry name" value="tRNA-synt_gly"/>
</dbReference>
<reference evidence="10 11" key="1">
    <citation type="submission" date="2016-03" db="EMBL/GenBank/DDBJ databases">
        <authorList>
            <person name="Ploux O."/>
        </authorList>
    </citation>
    <scope>NUCLEOTIDE SEQUENCE [LARGE SCALE GENOMIC DNA]</scope>
    <source>
        <strain evidence="10 11">R0</strain>
    </source>
</reference>
<dbReference type="NCBIfam" id="TIGR00389">
    <property type="entry name" value="glyS_dimeric"/>
    <property type="match status" value="1"/>
</dbReference>
<dbReference type="OrthoDB" id="5287821at2"/>
<dbReference type="FunFam" id="3.30.930.10:FF:000014">
    <property type="entry name" value="Glycine--tRNA ligase"/>
    <property type="match status" value="1"/>
</dbReference>
<keyword evidence="3 8" id="KW-0436">Ligase</keyword>
<proteinExistence type="inferred from homology"/>
<dbReference type="FunFam" id="3.40.50.800:FF:000002">
    <property type="entry name" value="Glycine--tRNA ligase"/>
    <property type="match status" value="1"/>
</dbReference>
<evidence type="ECO:0000313" key="10">
    <source>
        <dbReference type="EMBL" id="KYG61601.1"/>
    </source>
</evidence>
<evidence type="ECO:0000259" key="9">
    <source>
        <dbReference type="PROSITE" id="PS50862"/>
    </source>
</evidence>
<organism evidence="10 11">
    <name type="scientific">Bdellovibrio bacteriovorus</name>
    <dbReference type="NCBI Taxonomy" id="959"/>
    <lineage>
        <taxon>Bacteria</taxon>
        <taxon>Pseudomonadati</taxon>
        <taxon>Bdellovibrionota</taxon>
        <taxon>Bdellovibrionia</taxon>
        <taxon>Bdellovibrionales</taxon>
        <taxon>Pseudobdellovibrionaceae</taxon>
        <taxon>Bdellovibrio</taxon>
    </lineage>
</organism>
<keyword evidence="2 8" id="KW-0963">Cytoplasm</keyword>
<keyword evidence="7 8" id="KW-0030">Aminoacyl-tRNA synthetase</keyword>
<evidence type="ECO:0000256" key="4">
    <source>
        <dbReference type="ARBA" id="ARBA00022741"/>
    </source>
</evidence>
<dbReference type="GO" id="GO:0004081">
    <property type="term" value="F:bis(5'-nucleosyl)-tetraphosphatase (asymmetrical) activity"/>
    <property type="evidence" value="ECO:0007669"/>
    <property type="project" value="UniProtKB-ARBA"/>
</dbReference>
<feature type="binding site" evidence="8">
    <location>
        <begin position="198"/>
        <end position="202"/>
    </location>
    <ligand>
        <name>substrate</name>
    </ligand>
</feature>
<feature type="binding site" evidence="8">
    <location>
        <position position="101"/>
    </location>
    <ligand>
        <name>substrate</name>
    </ligand>
</feature>
<gene>
    <name evidence="8" type="primary">glyQS</name>
    <name evidence="10" type="ORF">AZI86_18020</name>
</gene>
<comment type="subunit">
    <text evidence="8">Homodimer.</text>
</comment>
<feature type="binding site" evidence="8">
    <location>
        <begin position="305"/>
        <end position="309"/>
    </location>
    <ligand>
        <name>substrate</name>
    </ligand>
</feature>
<dbReference type="InterPro" id="IPR006195">
    <property type="entry name" value="aa-tRNA-synth_II"/>
</dbReference>
<dbReference type="GO" id="GO:0005737">
    <property type="term" value="C:cytoplasm"/>
    <property type="evidence" value="ECO:0007669"/>
    <property type="project" value="UniProtKB-SubCell"/>
</dbReference>
<dbReference type="InterPro" id="IPR027031">
    <property type="entry name" value="Gly-tRNA_synthase/POLG2"/>
</dbReference>
<comment type="catalytic activity">
    <reaction evidence="8">
        <text>tRNA(Gly) + glycine + ATP = glycyl-tRNA(Gly) + AMP + diphosphate</text>
        <dbReference type="Rhea" id="RHEA:16013"/>
        <dbReference type="Rhea" id="RHEA-COMP:9664"/>
        <dbReference type="Rhea" id="RHEA-COMP:9683"/>
        <dbReference type="ChEBI" id="CHEBI:30616"/>
        <dbReference type="ChEBI" id="CHEBI:33019"/>
        <dbReference type="ChEBI" id="CHEBI:57305"/>
        <dbReference type="ChEBI" id="CHEBI:78442"/>
        <dbReference type="ChEBI" id="CHEBI:78522"/>
        <dbReference type="ChEBI" id="CHEBI:456215"/>
        <dbReference type="EC" id="6.1.1.14"/>
    </reaction>
</comment>
<dbReference type="GO" id="GO:0005524">
    <property type="term" value="F:ATP binding"/>
    <property type="evidence" value="ECO:0007669"/>
    <property type="project" value="UniProtKB-UniRule"/>
</dbReference>
<dbReference type="EC" id="6.1.1.14" evidence="8"/>
<protein>
    <recommendedName>
        <fullName evidence="8">Glycine--tRNA ligase</fullName>
        <ecNumber evidence="8">6.1.1.14</ecNumber>
    </recommendedName>
    <alternativeName>
        <fullName evidence="8">Glycyl-tRNA synthetase</fullName>
        <shortName evidence="8">GlyRS</shortName>
    </alternativeName>
</protein>
<dbReference type="InterPro" id="IPR033731">
    <property type="entry name" value="GlyRS-like_core"/>
</dbReference>
<evidence type="ECO:0000313" key="11">
    <source>
        <dbReference type="Proteomes" id="UP000075320"/>
    </source>
</evidence>
<dbReference type="PRINTS" id="PR01043">
    <property type="entry name" value="TRNASYNTHGLY"/>
</dbReference>
<dbReference type="CDD" id="cd00774">
    <property type="entry name" value="GlyRS-like_core"/>
    <property type="match status" value="1"/>
</dbReference>
<dbReference type="Pfam" id="PF03129">
    <property type="entry name" value="HGTP_anticodon"/>
    <property type="match status" value="1"/>
</dbReference>
<dbReference type="CDD" id="cd00858">
    <property type="entry name" value="GlyRS_anticodon"/>
    <property type="match status" value="1"/>
</dbReference>
<evidence type="ECO:0000256" key="8">
    <source>
        <dbReference type="HAMAP-Rule" id="MF_00253"/>
    </source>
</evidence>
<dbReference type="InterPro" id="IPR002314">
    <property type="entry name" value="aa-tRNA-synt_IIb"/>
</dbReference>
<dbReference type="PROSITE" id="PS50862">
    <property type="entry name" value="AA_TRNA_LIGASE_II"/>
    <property type="match status" value="1"/>
</dbReference>
<keyword evidence="6 8" id="KW-0648">Protein biosynthesis</keyword>
<dbReference type="InterPro" id="IPR022961">
    <property type="entry name" value="Gly_tRNA_ligase_bac"/>
</dbReference>
<feature type="binding site" evidence="8">
    <location>
        <begin position="265"/>
        <end position="266"/>
    </location>
    <ligand>
        <name>ATP</name>
        <dbReference type="ChEBI" id="CHEBI:30616"/>
    </ligand>
</feature>
<dbReference type="GO" id="GO:1990742">
    <property type="term" value="C:microvesicle"/>
    <property type="evidence" value="ECO:0007669"/>
    <property type="project" value="UniProtKB-ARBA"/>
</dbReference>
<keyword evidence="4 8" id="KW-0547">Nucleotide-binding</keyword>
<dbReference type="SUPFAM" id="SSF52954">
    <property type="entry name" value="Class II aaRS ABD-related"/>
    <property type="match status" value="1"/>
</dbReference>
<dbReference type="GO" id="GO:0004820">
    <property type="term" value="F:glycine-tRNA ligase activity"/>
    <property type="evidence" value="ECO:0007669"/>
    <property type="project" value="UniProtKB-UniRule"/>
</dbReference>
<dbReference type="EMBL" id="LUKE01000006">
    <property type="protein sequence ID" value="KYG61601.1"/>
    <property type="molecule type" value="Genomic_DNA"/>
</dbReference>
<evidence type="ECO:0000256" key="7">
    <source>
        <dbReference type="ARBA" id="ARBA00023146"/>
    </source>
</evidence>
<comment type="caution">
    <text evidence="10">The sequence shown here is derived from an EMBL/GenBank/DDBJ whole genome shotgun (WGS) entry which is preliminary data.</text>
</comment>
<feature type="binding site" evidence="8">
    <location>
        <begin position="309"/>
        <end position="312"/>
    </location>
    <ligand>
        <name>ATP</name>
        <dbReference type="ChEBI" id="CHEBI:30616"/>
    </ligand>
</feature>
<evidence type="ECO:0000256" key="2">
    <source>
        <dbReference type="ARBA" id="ARBA00022490"/>
    </source>
</evidence>
<dbReference type="AlphaFoldDB" id="A0A150WFL7"/>
<dbReference type="RefSeq" id="WP_061836683.1">
    <property type="nucleotide sequence ID" value="NZ_LUKE01000006.1"/>
</dbReference>
<dbReference type="GO" id="GO:0006426">
    <property type="term" value="P:glycyl-tRNA aminoacylation"/>
    <property type="evidence" value="ECO:0007669"/>
    <property type="project" value="UniProtKB-UniRule"/>
</dbReference>
<dbReference type="NCBIfam" id="NF003211">
    <property type="entry name" value="PRK04173.1"/>
    <property type="match status" value="1"/>
</dbReference>
<sequence>MKIKHCDDLNTLVSLSKRRGFVFQSSEIYGGLASCWDYGPLGSLMKLNVKRAWWNAMTRRKDIVGIDAAILMHPMVWKASGHVDGFSDPLVDCKSCKTRFRADNTDSYINEKKCPNCGSKDLSEERNFNLMFKTHMGPLEDTGSVVYLRPETAQGHFVNFQNCQQSSRYKIPFGIAAIGKSFRNEITPGNFIFRTREFEQMEMQYFVKPGTDAEYFNQWKEIRMNFYTKYGIKKENIKFKDHDKLAHYAKAAVDVEYKFPMGYSELEGIHNRSDFDLSQHSKFSGKNLEYFDEANKEKYIPYVIETAVGCDRLFLAFLCDAYREEITADAEGKEDVRVVLGLHPEIAPYKVAILPLSKKEELSSIAEKLRDDLAMDFDVTYDEAQSIGKRYRRQDEAGTPFCVTVDFDTINDQAVTVRHRDTMVQERIAMSQLSSYIAGKLKSF</sequence>
<evidence type="ECO:0000256" key="6">
    <source>
        <dbReference type="ARBA" id="ARBA00022917"/>
    </source>
</evidence>
<dbReference type="GO" id="GO:0070062">
    <property type="term" value="C:extracellular exosome"/>
    <property type="evidence" value="ECO:0007669"/>
    <property type="project" value="UniProtKB-ARBA"/>
</dbReference>
<accession>A0A150WFL7</accession>
<dbReference type="SUPFAM" id="SSF55681">
    <property type="entry name" value="Class II aaRS and biotin synthetases"/>
    <property type="match status" value="1"/>
</dbReference>
<evidence type="ECO:0000256" key="5">
    <source>
        <dbReference type="ARBA" id="ARBA00022840"/>
    </source>
</evidence>
<comment type="similarity">
    <text evidence="1 8">Belongs to the class-II aminoacyl-tRNA synthetase family.</text>
</comment>
<feature type="binding site" evidence="8">
    <location>
        <begin position="183"/>
        <end position="185"/>
    </location>
    <ligand>
        <name>ATP</name>
        <dbReference type="ChEBI" id="CHEBI:30616"/>
    </ligand>
</feature>
<dbReference type="InterPro" id="IPR045864">
    <property type="entry name" value="aa-tRNA-synth_II/BPL/LPL"/>
</dbReference>
<keyword evidence="11" id="KW-1185">Reference proteome</keyword>
<name>A0A150WFL7_BDEBC</name>
<dbReference type="GO" id="GO:0015966">
    <property type="term" value="P:diadenosine tetraphosphate biosynthetic process"/>
    <property type="evidence" value="ECO:0007669"/>
    <property type="project" value="UniProtKB-ARBA"/>
</dbReference>
<feature type="domain" description="Aminoacyl-transfer RNA synthetases class-II family profile" evidence="9">
    <location>
        <begin position="8"/>
        <end position="344"/>
    </location>
</feature>
<dbReference type="Pfam" id="PF00587">
    <property type="entry name" value="tRNA-synt_2b"/>
    <property type="match status" value="1"/>
</dbReference>
<dbReference type="PANTHER" id="PTHR10745">
    <property type="entry name" value="GLYCYL-TRNA SYNTHETASE/DNA POLYMERASE SUBUNIT GAMMA-2"/>
    <property type="match status" value="1"/>
</dbReference>
<dbReference type="HAMAP" id="MF_00253_B">
    <property type="entry name" value="Gly_tRNA_synth_B"/>
    <property type="match status" value="1"/>
</dbReference>
<dbReference type="Gene3D" id="3.40.50.800">
    <property type="entry name" value="Anticodon-binding domain"/>
    <property type="match status" value="1"/>
</dbReference>